<dbReference type="InterPro" id="IPR001433">
    <property type="entry name" value="OxRdtase_FAD/NAD-bd"/>
</dbReference>
<dbReference type="InterPro" id="IPR039261">
    <property type="entry name" value="FNR_nucleotide-bd"/>
</dbReference>
<dbReference type="Gene3D" id="3.40.50.80">
    <property type="entry name" value="Nucleotide-binding domain of ferredoxin-NADP reductase (FNR) module"/>
    <property type="match status" value="1"/>
</dbReference>
<dbReference type="CDD" id="cd06185">
    <property type="entry name" value="PDR_like"/>
    <property type="match status" value="1"/>
</dbReference>
<evidence type="ECO:0000256" key="4">
    <source>
        <dbReference type="ARBA" id="ARBA00023002"/>
    </source>
</evidence>
<keyword evidence="10" id="KW-1185">Reference proteome</keyword>
<dbReference type="InterPro" id="IPR017927">
    <property type="entry name" value="FAD-bd_FR_type"/>
</dbReference>
<name>A0A916XN17_9BURK</name>
<keyword evidence="2" id="KW-0001">2Fe-2S</keyword>
<dbReference type="PROSITE" id="PS00197">
    <property type="entry name" value="2FE2S_FER_1"/>
    <property type="match status" value="1"/>
</dbReference>
<proteinExistence type="predicted"/>
<keyword evidence="4" id="KW-0560">Oxidoreductase</keyword>
<reference evidence="9" key="2">
    <citation type="submission" date="2020-09" db="EMBL/GenBank/DDBJ databases">
        <authorList>
            <person name="Sun Q."/>
            <person name="Zhou Y."/>
        </authorList>
    </citation>
    <scope>NUCLEOTIDE SEQUENCE</scope>
    <source>
        <strain evidence="9">CGMCC 1.10998</strain>
    </source>
</reference>
<dbReference type="GO" id="GO:0016491">
    <property type="term" value="F:oxidoreductase activity"/>
    <property type="evidence" value="ECO:0007669"/>
    <property type="project" value="UniProtKB-KW"/>
</dbReference>
<dbReference type="RefSeq" id="WP_188567320.1">
    <property type="nucleotide sequence ID" value="NZ_BMED01000003.1"/>
</dbReference>
<evidence type="ECO:0000256" key="5">
    <source>
        <dbReference type="ARBA" id="ARBA00023004"/>
    </source>
</evidence>
<dbReference type="InterPro" id="IPR008333">
    <property type="entry name" value="Cbr1-like_FAD-bd_dom"/>
</dbReference>
<dbReference type="SUPFAM" id="SSF63380">
    <property type="entry name" value="Riboflavin synthase domain-like"/>
    <property type="match status" value="1"/>
</dbReference>
<comment type="caution">
    <text evidence="9">The sequence shown here is derived from an EMBL/GenBank/DDBJ whole genome shotgun (WGS) entry which is preliminary data.</text>
</comment>
<dbReference type="InterPro" id="IPR050415">
    <property type="entry name" value="MRET"/>
</dbReference>
<evidence type="ECO:0000259" key="8">
    <source>
        <dbReference type="PROSITE" id="PS51384"/>
    </source>
</evidence>
<feature type="domain" description="FAD-binding FR-type" evidence="8">
    <location>
        <begin position="1"/>
        <end position="104"/>
    </location>
</feature>
<accession>A0A916XN17</accession>
<dbReference type="Pfam" id="PF00970">
    <property type="entry name" value="FAD_binding_6"/>
    <property type="match status" value="1"/>
</dbReference>
<dbReference type="EMBL" id="BMED01000003">
    <property type="protein sequence ID" value="GGC84193.1"/>
    <property type="molecule type" value="Genomic_DNA"/>
</dbReference>
<dbReference type="Proteomes" id="UP000637423">
    <property type="component" value="Unassembled WGS sequence"/>
</dbReference>
<dbReference type="Pfam" id="PF00111">
    <property type="entry name" value="Fer2"/>
    <property type="match status" value="1"/>
</dbReference>
<protein>
    <recommendedName>
        <fullName evidence="11">Vanillate O-demethylase ferredoxin subunit</fullName>
    </recommendedName>
</protein>
<gene>
    <name evidence="9" type="ORF">GCM10011396_34440</name>
</gene>
<dbReference type="Gene3D" id="3.10.20.30">
    <property type="match status" value="1"/>
</dbReference>
<keyword evidence="6" id="KW-0411">Iron-sulfur</keyword>
<dbReference type="PANTHER" id="PTHR47354:SF1">
    <property type="entry name" value="CARNITINE MONOOXYGENASE REDUCTASE SUBUNIT"/>
    <property type="match status" value="1"/>
</dbReference>
<dbReference type="InterPro" id="IPR006058">
    <property type="entry name" value="2Fe2S_fd_BS"/>
</dbReference>
<dbReference type="PROSITE" id="PS51085">
    <property type="entry name" value="2FE2S_FER_2"/>
    <property type="match status" value="1"/>
</dbReference>
<dbReference type="InterPro" id="IPR001041">
    <property type="entry name" value="2Fe-2S_ferredoxin-type"/>
</dbReference>
<dbReference type="GO" id="GO:0051537">
    <property type="term" value="F:2 iron, 2 sulfur cluster binding"/>
    <property type="evidence" value="ECO:0007669"/>
    <property type="project" value="UniProtKB-KW"/>
</dbReference>
<dbReference type="AlphaFoldDB" id="A0A916XN17"/>
<dbReference type="PROSITE" id="PS51384">
    <property type="entry name" value="FAD_FR"/>
    <property type="match status" value="1"/>
</dbReference>
<dbReference type="InterPro" id="IPR012675">
    <property type="entry name" value="Beta-grasp_dom_sf"/>
</dbReference>
<sequence>MSHIISDIIEHGDAVKEFRIRKPDGGALPAWSAGAHVQLRFTLPDGSIVERQYSLIGSPGETQEYRIAVLLDQKGRGGSRHLHQQLQIGDTITLTGPFNSFPAKPAQGRVVLIAGGIGVTPLVSIAHAFHKERAELEFHYLARSQERLVLLDDLKALPSQQLFTHLTQVNPDTTDDAGHAERADLAAILGNYTGNAQVYACGPVSLLQDLRRIAALLDWPDSAIHMESFGVRGTTEDKPVQVHLAQSDITVDVAPGTSILDALVDAGAFLSFDCKRGECGNCYTQLVEGDIAHRDVCLTAQQRAVGMCPCVSWANSGRIVLDL</sequence>
<reference evidence="9" key="1">
    <citation type="journal article" date="2014" name="Int. J. Syst. Evol. Microbiol.">
        <title>Complete genome sequence of Corynebacterium casei LMG S-19264T (=DSM 44701T), isolated from a smear-ripened cheese.</title>
        <authorList>
            <consortium name="US DOE Joint Genome Institute (JGI-PGF)"/>
            <person name="Walter F."/>
            <person name="Albersmeier A."/>
            <person name="Kalinowski J."/>
            <person name="Ruckert C."/>
        </authorList>
    </citation>
    <scope>NUCLEOTIDE SEQUENCE</scope>
    <source>
        <strain evidence="9">CGMCC 1.10998</strain>
    </source>
</reference>
<evidence type="ECO:0000256" key="3">
    <source>
        <dbReference type="ARBA" id="ARBA00022723"/>
    </source>
</evidence>
<dbReference type="SUPFAM" id="SSF54292">
    <property type="entry name" value="2Fe-2S ferredoxin-like"/>
    <property type="match status" value="1"/>
</dbReference>
<evidence type="ECO:0008006" key="11">
    <source>
        <dbReference type="Google" id="ProtNLM"/>
    </source>
</evidence>
<dbReference type="PRINTS" id="PR00409">
    <property type="entry name" value="PHDIOXRDTASE"/>
</dbReference>
<organism evidence="9 10">
    <name type="scientific">Undibacterium terreum</name>
    <dbReference type="NCBI Taxonomy" id="1224302"/>
    <lineage>
        <taxon>Bacteria</taxon>
        <taxon>Pseudomonadati</taxon>
        <taxon>Pseudomonadota</taxon>
        <taxon>Betaproteobacteria</taxon>
        <taxon>Burkholderiales</taxon>
        <taxon>Oxalobacteraceae</taxon>
        <taxon>Undibacterium</taxon>
    </lineage>
</organism>
<feature type="domain" description="2Fe-2S ferredoxin-type" evidence="7">
    <location>
        <begin position="240"/>
        <end position="323"/>
    </location>
</feature>
<evidence type="ECO:0000259" key="7">
    <source>
        <dbReference type="PROSITE" id="PS51085"/>
    </source>
</evidence>
<dbReference type="GO" id="GO:0046872">
    <property type="term" value="F:metal ion binding"/>
    <property type="evidence" value="ECO:0007669"/>
    <property type="project" value="UniProtKB-KW"/>
</dbReference>
<dbReference type="CDD" id="cd00207">
    <property type="entry name" value="fer2"/>
    <property type="match status" value="1"/>
</dbReference>
<evidence type="ECO:0000256" key="2">
    <source>
        <dbReference type="ARBA" id="ARBA00022714"/>
    </source>
</evidence>
<dbReference type="InterPro" id="IPR017938">
    <property type="entry name" value="Riboflavin_synthase-like_b-brl"/>
</dbReference>
<keyword evidence="5" id="KW-0408">Iron</keyword>
<evidence type="ECO:0000313" key="9">
    <source>
        <dbReference type="EMBL" id="GGC84193.1"/>
    </source>
</evidence>
<dbReference type="SUPFAM" id="SSF52343">
    <property type="entry name" value="Ferredoxin reductase-like, C-terminal NADP-linked domain"/>
    <property type="match status" value="1"/>
</dbReference>
<keyword evidence="1" id="KW-0285">Flavoprotein</keyword>
<dbReference type="Gene3D" id="2.40.30.10">
    <property type="entry name" value="Translation factors"/>
    <property type="match status" value="1"/>
</dbReference>
<dbReference type="InterPro" id="IPR036010">
    <property type="entry name" value="2Fe-2S_ferredoxin-like_sf"/>
</dbReference>
<evidence type="ECO:0000256" key="1">
    <source>
        <dbReference type="ARBA" id="ARBA00022630"/>
    </source>
</evidence>
<evidence type="ECO:0000256" key="6">
    <source>
        <dbReference type="ARBA" id="ARBA00023014"/>
    </source>
</evidence>
<dbReference type="PANTHER" id="PTHR47354">
    <property type="entry name" value="NADH OXIDOREDUCTASE HCR"/>
    <property type="match status" value="1"/>
</dbReference>
<keyword evidence="3" id="KW-0479">Metal-binding</keyword>
<evidence type="ECO:0000313" key="10">
    <source>
        <dbReference type="Proteomes" id="UP000637423"/>
    </source>
</evidence>
<dbReference type="Pfam" id="PF00175">
    <property type="entry name" value="NAD_binding_1"/>
    <property type="match status" value="1"/>
</dbReference>